<evidence type="ECO:0000256" key="2">
    <source>
        <dbReference type="ARBA" id="ARBA00004300"/>
    </source>
</evidence>
<dbReference type="SUPFAM" id="SSF48371">
    <property type="entry name" value="ARM repeat"/>
    <property type="match status" value="1"/>
</dbReference>
<evidence type="ECO:0000256" key="23">
    <source>
        <dbReference type="ARBA" id="ARBA00047899"/>
    </source>
</evidence>
<dbReference type="Proteomes" id="UP000314986">
    <property type="component" value="Unassembled WGS sequence"/>
</dbReference>
<evidence type="ECO:0000256" key="13">
    <source>
        <dbReference type="ARBA" id="ARBA00022741"/>
    </source>
</evidence>
<comment type="catalytic activity">
    <reaction evidence="24">
        <text>L-seryl-[protein] + ATP = O-phospho-L-seryl-[protein] + ADP + H(+)</text>
        <dbReference type="Rhea" id="RHEA:17989"/>
        <dbReference type="Rhea" id="RHEA-COMP:9863"/>
        <dbReference type="Rhea" id="RHEA-COMP:11604"/>
        <dbReference type="ChEBI" id="CHEBI:15378"/>
        <dbReference type="ChEBI" id="CHEBI:29999"/>
        <dbReference type="ChEBI" id="CHEBI:30616"/>
        <dbReference type="ChEBI" id="CHEBI:83421"/>
        <dbReference type="ChEBI" id="CHEBI:456216"/>
        <dbReference type="EC" id="2.7.11.1"/>
    </reaction>
</comment>
<keyword evidence="12" id="KW-0677">Repeat</keyword>
<dbReference type="SMART" id="SM00667">
    <property type="entry name" value="LisH"/>
    <property type="match status" value="1"/>
</dbReference>
<evidence type="ECO:0000313" key="30">
    <source>
        <dbReference type="Proteomes" id="UP000314986"/>
    </source>
</evidence>
<keyword evidence="18" id="KW-0007">Acetylation</keyword>
<evidence type="ECO:0000256" key="6">
    <source>
        <dbReference type="ARBA" id="ARBA00022490"/>
    </source>
</evidence>
<comment type="catalytic activity">
    <reaction evidence="23">
        <text>L-threonyl-[protein] + ATP = O-phospho-L-threonyl-[protein] + ADP + H(+)</text>
        <dbReference type="Rhea" id="RHEA:46608"/>
        <dbReference type="Rhea" id="RHEA-COMP:11060"/>
        <dbReference type="Rhea" id="RHEA-COMP:11605"/>
        <dbReference type="ChEBI" id="CHEBI:15378"/>
        <dbReference type="ChEBI" id="CHEBI:30013"/>
        <dbReference type="ChEBI" id="CHEBI:30616"/>
        <dbReference type="ChEBI" id="CHEBI:61977"/>
        <dbReference type="ChEBI" id="CHEBI:456216"/>
        <dbReference type="EC" id="2.7.11.1"/>
    </reaction>
</comment>
<keyword evidence="10" id="KW-0945">Host-virus interaction</keyword>
<gene>
    <name evidence="29" type="primary">LOC103188758</name>
</gene>
<keyword evidence="30" id="KW-1185">Reference proteome</keyword>
<evidence type="ECO:0000256" key="8">
    <source>
        <dbReference type="ARBA" id="ARBA00022553"/>
    </source>
</evidence>
<evidence type="ECO:0000256" key="5">
    <source>
        <dbReference type="ARBA" id="ARBA00012513"/>
    </source>
</evidence>
<feature type="region of interest" description="Disordered" evidence="28">
    <location>
        <begin position="1223"/>
        <end position="1311"/>
    </location>
</feature>
<keyword evidence="16" id="KW-0067">ATP-binding</keyword>
<evidence type="ECO:0000256" key="10">
    <source>
        <dbReference type="ARBA" id="ARBA00022581"/>
    </source>
</evidence>
<evidence type="ECO:0000313" key="29">
    <source>
        <dbReference type="Ensembl" id="ENSCMIP00000017290.1"/>
    </source>
</evidence>
<dbReference type="GO" id="GO:0016567">
    <property type="term" value="P:protein ubiquitination"/>
    <property type="evidence" value="ECO:0007669"/>
    <property type="project" value="UniProtKB-UniPathway"/>
</dbReference>
<evidence type="ECO:0000256" key="18">
    <source>
        <dbReference type="ARBA" id="ARBA00022990"/>
    </source>
</evidence>
<dbReference type="InterPro" id="IPR036322">
    <property type="entry name" value="WD40_repeat_dom_sf"/>
</dbReference>
<dbReference type="EC" id="2.7.11.1" evidence="5"/>
<accession>A0A4W3HPT4</accession>
<reference evidence="29" key="5">
    <citation type="submission" date="2025-09" db="UniProtKB">
        <authorList>
            <consortium name="Ensembl"/>
        </authorList>
    </citation>
    <scope>IDENTIFICATION</scope>
</reference>
<keyword evidence="11" id="KW-0808">Transferase</keyword>
<keyword evidence="13" id="KW-0547">Nucleotide-binding</keyword>
<evidence type="ECO:0000256" key="3">
    <source>
        <dbReference type="ARBA" id="ARBA00004906"/>
    </source>
</evidence>
<evidence type="ECO:0000256" key="19">
    <source>
        <dbReference type="ARBA" id="ARBA00023015"/>
    </source>
</evidence>
<evidence type="ECO:0000256" key="9">
    <source>
        <dbReference type="ARBA" id="ARBA00022574"/>
    </source>
</evidence>
<comment type="similarity">
    <text evidence="4">Belongs to the VPRBP/DCAF1 family.</text>
</comment>
<reference evidence="30" key="2">
    <citation type="journal article" date="2007" name="PLoS Biol.">
        <title>Survey sequencing and comparative analysis of the elephant shark (Callorhinchus milii) genome.</title>
        <authorList>
            <person name="Venkatesh B."/>
            <person name="Kirkness E.F."/>
            <person name="Loh Y.H."/>
            <person name="Halpern A.L."/>
            <person name="Lee A.P."/>
            <person name="Johnson J."/>
            <person name="Dandona N."/>
            <person name="Viswanathan L.D."/>
            <person name="Tay A."/>
            <person name="Venter J.C."/>
            <person name="Strausberg R.L."/>
            <person name="Brenner S."/>
        </authorList>
    </citation>
    <scope>NUCLEOTIDE SEQUENCE [LARGE SCALE GENOMIC DNA]</scope>
</reference>
<evidence type="ECO:0000256" key="14">
    <source>
        <dbReference type="ARBA" id="ARBA00022777"/>
    </source>
</evidence>
<feature type="compositionally biased region" description="Acidic residues" evidence="28">
    <location>
        <begin position="1227"/>
        <end position="1296"/>
    </location>
</feature>
<dbReference type="PANTHER" id="PTHR13129:SF4">
    <property type="entry name" value="DDB1- AND CUL4-ASSOCIATED FACTOR 1"/>
    <property type="match status" value="1"/>
</dbReference>
<dbReference type="InterPro" id="IPR033270">
    <property type="entry name" value="VPRBP/DCAF1"/>
</dbReference>
<dbReference type="PANTHER" id="PTHR13129">
    <property type="entry name" value="VPRBP PROTEIN-RELATED"/>
    <property type="match status" value="1"/>
</dbReference>
<keyword evidence="7" id="KW-0723">Serine/threonine-protein kinase</keyword>
<dbReference type="InterPro" id="IPR016024">
    <property type="entry name" value="ARM-type_fold"/>
</dbReference>
<dbReference type="GO" id="GO:0005813">
    <property type="term" value="C:centrosome"/>
    <property type="evidence" value="ECO:0007669"/>
    <property type="project" value="UniProtKB-SubCell"/>
</dbReference>
<organism evidence="29 30">
    <name type="scientific">Callorhinchus milii</name>
    <name type="common">Ghost shark</name>
    <dbReference type="NCBI Taxonomy" id="7868"/>
    <lineage>
        <taxon>Eukaryota</taxon>
        <taxon>Metazoa</taxon>
        <taxon>Chordata</taxon>
        <taxon>Craniata</taxon>
        <taxon>Vertebrata</taxon>
        <taxon>Chondrichthyes</taxon>
        <taxon>Holocephali</taxon>
        <taxon>Chimaeriformes</taxon>
        <taxon>Callorhinchidae</taxon>
        <taxon>Callorhinchus</taxon>
    </lineage>
</organism>
<reference evidence="30" key="3">
    <citation type="journal article" date="2014" name="Nature">
        <title>Elephant shark genome provides unique insights into gnathostome evolution.</title>
        <authorList>
            <consortium name="International Elephant Shark Genome Sequencing Consortium"/>
            <person name="Venkatesh B."/>
            <person name="Lee A.P."/>
            <person name="Ravi V."/>
            <person name="Maurya A.K."/>
            <person name="Lian M.M."/>
            <person name="Swann J.B."/>
            <person name="Ohta Y."/>
            <person name="Flajnik M.F."/>
            <person name="Sutoh Y."/>
            <person name="Kasahara M."/>
            <person name="Hoon S."/>
            <person name="Gangu V."/>
            <person name="Roy S.W."/>
            <person name="Irimia M."/>
            <person name="Korzh V."/>
            <person name="Kondrychyn I."/>
            <person name="Lim Z.W."/>
            <person name="Tay B.H."/>
            <person name="Tohari S."/>
            <person name="Kong K.W."/>
            <person name="Ho S."/>
            <person name="Lorente-Galdos B."/>
            <person name="Quilez J."/>
            <person name="Marques-Bonet T."/>
            <person name="Raney B.J."/>
            <person name="Ingham P.W."/>
            <person name="Tay A."/>
            <person name="Hillier L.W."/>
            <person name="Minx P."/>
            <person name="Boehm T."/>
            <person name="Wilson R.K."/>
            <person name="Brenner S."/>
            <person name="Warren W.C."/>
        </authorList>
    </citation>
    <scope>NUCLEOTIDE SEQUENCE [LARGE SCALE GENOMIC DNA]</scope>
</reference>
<dbReference type="SUPFAM" id="SSF50978">
    <property type="entry name" value="WD40 repeat-like"/>
    <property type="match status" value="1"/>
</dbReference>
<dbReference type="FunFam" id="2.130.10.10:FF:000055">
    <property type="entry name" value="DDB1 and CUL4-associated factor 1"/>
    <property type="match status" value="1"/>
</dbReference>
<evidence type="ECO:0000256" key="25">
    <source>
        <dbReference type="ARBA" id="ARBA00063313"/>
    </source>
</evidence>
<keyword evidence="14" id="KW-0418">Kinase</keyword>
<reference evidence="30" key="1">
    <citation type="journal article" date="2006" name="Science">
        <title>Ancient noncoding elements conserved in the human genome.</title>
        <authorList>
            <person name="Venkatesh B."/>
            <person name="Kirkness E.F."/>
            <person name="Loh Y.H."/>
            <person name="Halpern A.L."/>
            <person name="Lee A.P."/>
            <person name="Johnson J."/>
            <person name="Dandona N."/>
            <person name="Viswanathan L.D."/>
            <person name="Tay A."/>
            <person name="Venter J.C."/>
            <person name="Strausberg R.L."/>
            <person name="Brenner S."/>
        </authorList>
    </citation>
    <scope>NUCLEOTIDE SEQUENCE [LARGE SCALE GENOMIC DNA]</scope>
</reference>
<keyword evidence="21" id="KW-0206">Cytoskeleton</keyword>
<dbReference type="GO" id="GO:1990244">
    <property type="term" value="F:histone H2AT120 kinase activity"/>
    <property type="evidence" value="ECO:0007669"/>
    <property type="project" value="TreeGrafter"/>
</dbReference>
<proteinExistence type="inferred from homology"/>
<dbReference type="GO" id="GO:0005524">
    <property type="term" value="F:ATP binding"/>
    <property type="evidence" value="ECO:0007669"/>
    <property type="project" value="UniProtKB-KW"/>
</dbReference>
<keyword evidence="8" id="KW-0597">Phosphoprotein</keyword>
<evidence type="ECO:0000256" key="4">
    <source>
        <dbReference type="ARBA" id="ARBA00008845"/>
    </source>
</evidence>
<dbReference type="PROSITE" id="PS50896">
    <property type="entry name" value="LISH"/>
    <property type="match status" value="1"/>
</dbReference>
<evidence type="ECO:0000256" key="17">
    <source>
        <dbReference type="ARBA" id="ARBA00022853"/>
    </source>
</evidence>
<evidence type="ECO:0000256" key="21">
    <source>
        <dbReference type="ARBA" id="ARBA00023212"/>
    </source>
</evidence>
<name>A0A4W3HPT4_CALMI</name>
<dbReference type="Gene3D" id="2.130.10.10">
    <property type="entry name" value="YVTN repeat-like/Quinoprotein amine dehydrogenase"/>
    <property type="match status" value="1"/>
</dbReference>
<evidence type="ECO:0000256" key="11">
    <source>
        <dbReference type="ARBA" id="ARBA00022679"/>
    </source>
</evidence>
<keyword evidence="22" id="KW-0539">Nucleus</keyword>
<dbReference type="Gene3D" id="1.25.10.10">
    <property type="entry name" value="Leucine-rich Repeat Variant"/>
    <property type="match status" value="2"/>
</dbReference>
<dbReference type="InterPro" id="IPR015943">
    <property type="entry name" value="WD40/YVTN_repeat-like_dom_sf"/>
</dbReference>
<evidence type="ECO:0000256" key="15">
    <source>
        <dbReference type="ARBA" id="ARBA00022786"/>
    </source>
</evidence>
<comment type="pathway">
    <text evidence="3">Protein modification; protein ubiquitination.</text>
</comment>
<evidence type="ECO:0000256" key="12">
    <source>
        <dbReference type="ARBA" id="ARBA00022737"/>
    </source>
</evidence>
<dbReference type="Ensembl" id="ENSCMIT00000017628.1">
    <property type="protein sequence ID" value="ENSCMIP00000017290.1"/>
    <property type="gene ID" value="ENSCMIG00000008254.1"/>
</dbReference>
<comment type="subunit">
    <text evidence="25">Component of the DCX (DDB1-CUL4-X-box) E3 ubiquitin-protein ligase complex, named CUL4A-RBX1-DDB1-DCAF1/VPRBP complex. Interacts with DDB1; the interaction is direct. Also forms a ternary complex with DDA1 and DDB1. Interacts with NF2 (via FERM domain). Component of the EDVP complex, a E3 ligase complex containing DYRK2, EDD/UBR5, DDB1 and DCAF1. Interacts with DYRK2; the interaction is direct. Interacts with RAG1; the interaction is direct. Interacts with LLGL1 and LLGL2. Interacts with histone H3. Interacts with ESR1 and LATS1; probably recruited by LATS1 to promote ESR1 ubiquitination and ubiquitin-mediated proteasomal degradation. Directly interacts with TET1, TET2 and TET3 (via C-terminus). Interacts with CEP78; promoting DCAF1 localization to centrosomes.</text>
</comment>
<evidence type="ECO:0000256" key="7">
    <source>
        <dbReference type="ARBA" id="ARBA00022527"/>
    </source>
</evidence>
<dbReference type="GO" id="GO:0080008">
    <property type="term" value="C:Cul4-RING E3 ubiquitin ligase complex"/>
    <property type="evidence" value="ECO:0007669"/>
    <property type="project" value="TreeGrafter"/>
</dbReference>
<keyword evidence="9" id="KW-0853">WD repeat</keyword>
<reference evidence="29" key="4">
    <citation type="submission" date="2025-08" db="UniProtKB">
        <authorList>
            <consortium name="Ensembl"/>
        </authorList>
    </citation>
    <scope>IDENTIFICATION</scope>
</reference>
<evidence type="ECO:0000256" key="26">
    <source>
        <dbReference type="ARBA" id="ARBA00071147"/>
    </source>
</evidence>
<dbReference type="UniPathway" id="UPA00143"/>
<evidence type="ECO:0000256" key="24">
    <source>
        <dbReference type="ARBA" id="ARBA00048679"/>
    </source>
</evidence>
<evidence type="ECO:0000256" key="16">
    <source>
        <dbReference type="ARBA" id="ARBA00022840"/>
    </source>
</evidence>
<keyword evidence="6" id="KW-0963">Cytoplasm</keyword>
<evidence type="ECO:0000256" key="28">
    <source>
        <dbReference type="SAM" id="MobiDB-lite"/>
    </source>
</evidence>
<dbReference type="InterPro" id="IPR011989">
    <property type="entry name" value="ARM-like"/>
</dbReference>
<dbReference type="GeneTree" id="ENSGT00390000005874"/>
<keyword evidence="17" id="KW-0156">Chromatin regulator</keyword>
<dbReference type="InterPro" id="IPR006594">
    <property type="entry name" value="LisH"/>
</dbReference>
<keyword evidence="20" id="KW-0804">Transcription</keyword>
<keyword evidence="19" id="KW-0805">Transcription regulation</keyword>
<comment type="subcellular location">
    <subcellularLocation>
        <location evidence="2">Cytoplasm</location>
        <location evidence="2">Cytoskeleton</location>
        <location evidence="2">Microtubule organizing center</location>
        <location evidence="2">Centrosome</location>
    </subcellularLocation>
    <subcellularLocation>
        <location evidence="1">Nucleus</location>
    </subcellularLocation>
</comment>
<sequence length="1329" mass="147911">MASGTSSVDSKAELTALLEQWERDSNSGTNVIPILTKISDLIEKETEEYHKADPDPFDDRHPGRADPECMLGHLLKILFKNDDFMNSLVNAYVMSSRDAPVNTAACRLLLDIKPGLETAVVFQEKEGIVENLFKWAREAEEPLRTYATGLLAGAMENQDIAANYREENSQMLLAVFMQLGARDLLMFYIDLKQTNDVQLTFEALKYLASLLLHKKFAADFVAQGGVQKLLEIPRPSMAATGVSLCLYYLAYNQDAMERVCLLPHFVLSDVVSYTLWLLECSHESGRCHATMFFSISFAFRSVLELFDKQDGLRRLVNLISTLEILNLEDQGALLSDDEIFASRQTAKHTCMALRRYFEAHLGIKLEHVKRSLQRTEGGALIHPQPPYKACSYTHEQVVEMVEFLIECGPARLFWEPAEIFHKLSCVQLLLQLISIACDWRTYYGRSDTVRSALDVLAILTVVPKTPLLLAEPVDVLDESGSAVTTVGMSIILGVAEGDIFVNDAETQKSALQVIMNCVCGPDKRISSIGKFLSGTPRRKNSQTPKSSENVLTKMWNVVQANNGIKVLLSLLTVKMPITDADQIRSLACKALVGLSRSSSVKQIISKLPLFSSGQIQQLMREPVLQDKRHEHVKFCKYASELIERISGKPLSIGSDVSLARLQKADVVAQTRISFSEKELLLLIRNHLVSHGLQETAATLTKEGDLPRTPAIQPVPSHPTAFTPVAAGTSPIVLPRTPRLANGICSRTINLTSVSTPCQAKPSALQVSCSGTGPSCANGSPIIGKISFSKEKPSPCNGCSLRKQKLIRQKSDYGAYNQTPAIKKQLDRHLPSPPSLDSIITEYLREQHARCKNPVVTCPPFSLFTPHQCPEPKQRRQAPLNCTSRVACRAAFPKYGGVDGGCFDRHLIFSRFRPISVFRESDEEGSGFTCCAFSARERFLMLGTCTGELKLYNLFSGQEEATYACHNSAISHLEPSKDGSLLLTSASWGQPLSALWGMRSVFDMKHSFPDDHYVEFSKLSQDRVIGTKEEVAHIYDVQTGLNILTLYNPDLANNYKRNCATFNPTDDLVLNDGVLWDVRSKQAVHKFDKFNMNISGVFHPNGLEVIINTEIWDLRTFHLLHTVPALDQCRIVFNNTGTVIYGAMLQADDEDDMMEERMKSPFGSSFRTFDATDYKPIATLDVKRNIFDLCTDTKDCYLAVIENQGSMDALSMDTVCRLYEVGRQRLAEEEDEEEDQEEEEEDDDDDDDDDDSDDDLDDLDTDPLLDGEDDEDDNNDNEVNVMEDGEQGFSPSDEELEALLGGNGDEDEDGEEDADLILGVCKSASCCFNV</sequence>
<dbReference type="GO" id="GO:0030331">
    <property type="term" value="F:nuclear estrogen receptor binding"/>
    <property type="evidence" value="ECO:0007669"/>
    <property type="project" value="TreeGrafter"/>
</dbReference>
<evidence type="ECO:0000256" key="22">
    <source>
        <dbReference type="ARBA" id="ARBA00023242"/>
    </source>
</evidence>
<dbReference type="GO" id="GO:0005634">
    <property type="term" value="C:nucleus"/>
    <property type="evidence" value="ECO:0007669"/>
    <property type="project" value="UniProtKB-SubCell"/>
</dbReference>
<keyword evidence="15" id="KW-0833">Ubl conjugation pathway</keyword>
<evidence type="ECO:0000256" key="20">
    <source>
        <dbReference type="ARBA" id="ARBA00023163"/>
    </source>
</evidence>
<evidence type="ECO:0000256" key="27">
    <source>
        <dbReference type="ARBA" id="ARBA00078221"/>
    </source>
</evidence>
<protein>
    <recommendedName>
        <fullName evidence="26">DDB1- and CUL4-associated factor 1</fullName>
        <ecNumber evidence="5">2.7.11.1</ecNumber>
    </recommendedName>
    <alternativeName>
        <fullName evidence="27">Serine/threonine-protein kinase VPRBP</fullName>
    </alternativeName>
</protein>
<evidence type="ECO:0000256" key="1">
    <source>
        <dbReference type="ARBA" id="ARBA00004123"/>
    </source>
</evidence>